<evidence type="ECO:0000313" key="2">
    <source>
        <dbReference type="Proteomes" id="UP000257109"/>
    </source>
</evidence>
<gene>
    <name evidence="1" type="ORF">CR513_31294</name>
</gene>
<evidence type="ECO:0000313" key="1">
    <source>
        <dbReference type="EMBL" id="RDX87276.1"/>
    </source>
</evidence>
<keyword evidence="2" id="KW-1185">Reference proteome</keyword>
<feature type="non-terminal residue" evidence="1">
    <location>
        <position position="1"/>
    </location>
</feature>
<name>A0A371G9S2_MUCPR</name>
<comment type="caution">
    <text evidence="1">The sequence shown here is derived from an EMBL/GenBank/DDBJ whole genome shotgun (WGS) entry which is preliminary data.</text>
</comment>
<dbReference type="Proteomes" id="UP000257109">
    <property type="component" value="Unassembled WGS sequence"/>
</dbReference>
<reference evidence="1" key="1">
    <citation type="submission" date="2018-05" db="EMBL/GenBank/DDBJ databases">
        <title>Draft genome of Mucuna pruriens seed.</title>
        <authorList>
            <person name="Nnadi N.E."/>
            <person name="Vos R."/>
            <person name="Hasami M.H."/>
            <person name="Devisetty U.K."/>
            <person name="Aguiy J.C."/>
        </authorList>
    </citation>
    <scope>NUCLEOTIDE SEQUENCE [LARGE SCALE GENOMIC DNA]</scope>
    <source>
        <strain evidence="1">JCA_2017</strain>
    </source>
</reference>
<accession>A0A371G9S2</accession>
<dbReference type="EMBL" id="QJKJ01006275">
    <property type="protein sequence ID" value="RDX87276.1"/>
    <property type="molecule type" value="Genomic_DNA"/>
</dbReference>
<organism evidence="1 2">
    <name type="scientific">Mucuna pruriens</name>
    <name type="common">Velvet bean</name>
    <name type="synonym">Dolichos pruriens</name>
    <dbReference type="NCBI Taxonomy" id="157652"/>
    <lineage>
        <taxon>Eukaryota</taxon>
        <taxon>Viridiplantae</taxon>
        <taxon>Streptophyta</taxon>
        <taxon>Embryophyta</taxon>
        <taxon>Tracheophyta</taxon>
        <taxon>Spermatophyta</taxon>
        <taxon>Magnoliopsida</taxon>
        <taxon>eudicotyledons</taxon>
        <taxon>Gunneridae</taxon>
        <taxon>Pentapetalae</taxon>
        <taxon>rosids</taxon>
        <taxon>fabids</taxon>
        <taxon>Fabales</taxon>
        <taxon>Fabaceae</taxon>
        <taxon>Papilionoideae</taxon>
        <taxon>50 kb inversion clade</taxon>
        <taxon>NPAAA clade</taxon>
        <taxon>indigoferoid/millettioid clade</taxon>
        <taxon>Phaseoleae</taxon>
        <taxon>Mucuna</taxon>
    </lineage>
</organism>
<dbReference type="AlphaFoldDB" id="A0A371G9S2"/>
<proteinExistence type="predicted"/>
<protein>
    <submittedName>
        <fullName evidence="1">Uncharacterized protein</fullName>
    </submittedName>
</protein>
<sequence>MEEIRARAEKYIKAEEDLVDQLKIEHEGMKQPNSPVKDEKSPNLKRSIPHVLTGYTLSNQALDGTKS</sequence>